<dbReference type="Pfam" id="PF19300">
    <property type="entry name" value="BPD_transp_1_N"/>
    <property type="match status" value="1"/>
</dbReference>
<keyword evidence="3" id="KW-1003">Cell membrane</keyword>
<gene>
    <name evidence="9" type="ORF">E1262_18885</name>
</gene>
<feature type="transmembrane region" description="Helical" evidence="7">
    <location>
        <begin position="226"/>
        <end position="245"/>
    </location>
</feature>
<reference evidence="9 10" key="1">
    <citation type="submission" date="2019-02" db="EMBL/GenBank/DDBJ databases">
        <title>Draft genome sequences of novel Actinobacteria.</title>
        <authorList>
            <person name="Sahin N."/>
            <person name="Ay H."/>
            <person name="Saygin H."/>
        </authorList>
    </citation>
    <scope>NUCLEOTIDE SEQUENCE [LARGE SCALE GENOMIC DNA]</scope>
    <source>
        <strain evidence="9 10">8K307</strain>
    </source>
</reference>
<evidence type="ECO:0000256" key="6">
    <source>
        <dbReference type="ARBA" id="ARBA00023136"/>
    </source>
</evidence>
<evidence type="ECO:0000256" key="5">
    <source>
        <dbReference type="ARBA" id="ARBA00022989"/>
    </source>
</evidence>
<name>A0A4R5A9G0_9ACTN</name>
<organism evidence="9 10">
    <name type="scientific">Jiangella aurantiaca</name>
    <dbReference type="NCBI Taxonomy" id="2530373"/>
    <lineage>
        <taxon>Bacteria</taxon>
        <taxon>Bacillati</taxon>
        <taxon>Actinomycetota</taxon>
        <taxon>Actinomycetes</taxon>
        <taxon>Jiangellales</taxon>
        <taxon>Jiangellaceae</taxon>
        <taxon>Jiangella</taxon>
    </lineage>
</organism>
<sequence length="315" mass="33287">MLRYALRRIPTAVLTCVVASIGIFWLVQLLPGSPVAMVLGEQATPESVAALEAEAGLDRPFVVQYFDWIGGLLTGDLGVSYVSRLPIADLVGPAVGATLELALASLLVTVVVGLALGITGAVARRRPATVAYRLISAIGFGVPEYVVGVLLVFVFAVTLRTLPAGGRVPLLEDPGTGVQHLVLPAIALSVHSAIVVGRFLETALNQQMDEEYLDTARAKGASRRRVLWRHALPNALPSVVTVIGLRIGHLLGGVVVIETIFAWPGLGTVLVNAVSSRDYLLVQDLVLISVAVFIVVQVGSDLLHAALDPRVRLEA</sequence>
<comment type="subcellular location">
    <subcellularLocation>
        <location evidence="1 7">Cell membrane</location>
        <topology evidence="1 7">Multi-pass membrane protein</topology>
    </subcellularLocation>
</comment>
<dbReference type="GO" id="GO:0071916">
    <property type="term" value="F:dipeptide transmembrane transporter activity"/>
    <property type="evidence" value="ECO:0007669"/>
    <property type="project" value="TreeGrafter"/>
</dbReference>
<dbReference type="GO" id="GO:0005886">
    <property type="term" value="C:plasma membrane"/>
    <property type="evidence" value="ECO:0007669"/>
    <property type="project" value="UniProtKB-SubCell"/>
</dbReference>
<dbReference type="OrthoDB" id="9778910at2"/>
<dbReference type="PANTHER" id="PTHR43163:SF6">
    <property type="entry name" value="DIPEPTIDE TRANSPORT SYSTEM PERMEASE PROTEIN DPPB-RELATED"/>
    <property type="match status" value="1"/>
</dbReference>
<comment type="similarity">
    <text evidence="7">Belongs to the binding-protein-dependent transport system permease family.</text>
</comment>
<protein>
    <submittedName>
        <fullName evidence="9">ABC transporter permease</fullName>
    </submittedName>
</protein>
<evidence type="ECO:0000256" key="2">
    <source>
        <dbReference type="ARBA" id="ARBA00022448"/>
    </source>
</evidence>
<dbReference type="InterPro" id="IPR035906">
    <property type="entry name" value="MetI-like_sf"/>
</dbReference>
<feature type="domain" description="ABC transmembrane type-1" evidence="8">
    <location>
        <begin position="95"/>
        <end position="298"/>
    </location>
</feature>
<feature type="transmembrane region" description="Helical" evidence="7">
    <location>
        <begin position="12"/>
        <end position="30"/>
    </location>
</feature>
<evidence type="ECO:0000256" key="1">
    <source>
        <dbReference type="ARBA" id="ARBA00004651"/>
    </source>
</evidence>
<keyword evidence="2 7" id="KW-0813">Transport</keyword>
<dbReference type="AlphaFoldDB" id="A0A4R5A9G0"/>
<dbReference type="Gene3D" id="1.10.3720.10">
    <property type="entry name" value="MetI-like"/>
    <property type="match status" value="1"/>
</dbReference>
<dbReference type="Proteomes" id="UP000295217">
    <property type="component" value="Unassembled WGS sequence"/>
</dbReference>
<evidence type="ECO:0000256" key="3">
    <source>
        <dbReference type="ARBA" id="ARBA00022475"/>
    </source>
</evidence>
<dbReference type="PANTHER" id="PTHR43163">
    <property type="entry name" value="DIPEPTIDE TRANSPORT SYSTEM PERMEASE PROTEIN DPPB-RELATED"/>
    <property type="match status" value="1"/>
</dbReference>
<evidence type="ECO:0000256" key="4">
    <source>
        <dbReference type="ARBA" id="ARBA00022692"/>
    </source>
</evidence>
<dbReference type="InterPro" id="IPR000515">
    <property type="entry name" value="MetI-like"/>
</dbReference>
<dbReference type="PROSITE" id="PS50928">
    <property type="entry name" value="ABC_TM1"/>
    <property type="match status" value="1"/>
</dbReference>
<keyword evidence="4 7" id="KW-0812">Transmembrane</keyword>
<comment type="caution">
    <text evidence="9">The sequence shown here is derived from an EMBL/GenBank/DDBJ whole genome shotgun (WGS) entry which is preliminary data.</text>
</comment>
<dbReference type="SUPFAM" id="SSF161098">
    <property type="entry name" value="MetI-like"/>
    <property type="match status" value="1"/>
</dbReference>
<keyword evidence="10" id="KW-1185">Reference proteome</keyword>
<feature type="transmembrane region" description="Helical" evidence="7">
    <location>
        <begin position="177"/>
        <end position="200"/>
    </location>
</feature>
<dbReference type="Pfam" id="PF00528">
    <property type="entry name" value="BPD_transp_1"/>
    <property type="match status" value="1"/>
</dbReference>
<evidence type="ECO:0000256" key="7">
    <source>
        <dbReference type="RuleBase" id="RU363032"/>
    </source>
</evidence>
<dbReference type="RefSeq" id="WP_132104685.1">
    <property type="nucleotide sequence ID" value="NZ_SMLB01000028.1"/>
</dbReference>
<evidence type="ECO:0000259" key="8">
    <source>
        <dbReference type="PROSITE" id="PS50928"/>
    </source>
</evidence>
<dbReference type="EMBL" id="SMLB01000028">
    <property type="protein sequence ID" value="TDD67519.1"/>
    <property type="molecule type" value="Genomic_DNA"/>
</dbReference>
<proteinExistence type="inferred from homology"/>
<dbReference type="CDD" id="cd06261">
    <property type="entry name" value="TM_PBP2"/>
    <property type="match status" value="1"/>
</dbReference>
<feature type="transmembrane region" description="Helical" evidence="7">
    <location>
        <begin position="134"/>
        <end position="157"/>
    </location>
</feature>
<keyword evidence="6 7" id="KW-0472">Membrane</keyword>
<keyword evidence="5 7" id="KW-1133">Transmembrane helix</keyword>
<evidence type="ECO:0000313" key="10">
    <source>
        <dbReference type="Proteomes" id="UP000295217"/>
    </source>
</evidence>
<feature type="transmembrane region" description="Helical" evidence="7">
    <location>
        <begin position="285"/>
        <end position="307"/>
    </location>
</feature>
<evidence type="ECO:0000313" key="9">
    <source>
        <dbReference type="EMBL" id="TDD67519.1"/>
    </source>
</evidence>
<feature type="transmembrane region" description="Helical" evidence="7">
    <location>
        <begin position="101"/>
        <end position="122"/>
    </location>
</feature>
<feature type="transmembrane region" description="Helical" evidence="7">
    <location>
        <begin position="251"/>
        <end position="273"/>
    </location>
</feature>
<accession>A0A4R5A9G0</accession>
<dbReference type="InterPro" id="IPR045621">
    <property type="entry name" value="BPD_transp_1_N"/>
</dbReference>